<proteinExistence type="predicted"/>
<feature type="domain" description="MULE transposase" evidence="1">
    <location>
        <begin position="102"/>
        <end position="201"/>
    </location>
</feature>
<evidence type="ECO:0000259" key="1">
    <source>
        <dbReference type="Pfam" id="PF10551"/>
    </source>
</evidence>
<sequence length="262" mass="31021">MQCEPTYDIKYVQGNVKDKYRYAISYNKAWHNLKRARKNVYGIWEGSCQYLPKYIGALQKYNPGTVEEWFPNEIDGRVIHILQYVLWAFRSCIECFRHCLKVISVDGTHLYTKYKHKMLIDASLDANQHVLPLAYAIVDEKNFRSWHWFLHMVTKFVIHGVKGMCLISDRHPDIIKIVERVREFQAPMGLHRFCLRHVTSNFNNHYKNISLKNLCWQTGSELSVHTFEKIMEQIKPSNPDACEYLLVIDPCLWILCYDEGNR</sequence>
<dbReference type="InterPro" id="IPR018289">
    <property type="entry name" value="MULE_transposase_dom"/>
</dbReference>
<dbReference type="PANTHER" id="PTHR31973">
    <property type="entry name" value="POLYPROTEIN, PUTATIVE-RELATED"/>
    <property type="match status" value="1"/>
</dbReference>
<reference evidence="2 3" key="1">
    <citation type="journal article" date="2021" name="Comput. Struct. Biotechnol. J.">
        <title>De novo genome assembly of the potent medicinal plant Rehmannia glutinosa using nanopore technology.</title>
        <authorList>
            <person name="Ma L."/>
            <person name="Dong C."/>
            <person name="Song C."/>
            <person name="Wang X."/>
            <person name="Zheng X."/>
            <person name="Niu Y."/>
            <person name="Chen S."/>
            <person name="Feng W."/>
        </authorList>
    </citation>
    <scope>NUCLEOTIDE SEQUENCE [LARGE SCALE GENOMIC DNA]</scope>
    <source>
        <strain evidence="2">DH-2019</strain>
    </source>
</reference>
<dbReference type="Proteomes" id="UP001318860">
    <property type="component" value="Unassembled WGS sequence"/>
</dbReference>
<accession>A0ABR0VTX9</accession>
<dbReference type="EMBL" id="JABTTQ020000668">
    <property type="protein sequence ID" value="KAK6138728.1"/>
    <property type="molecule type" value="Genomic_DNA"/>
</dbReference>
<organism evidence="2 3">
    <name type="scientific">Rehmannia glutinosa</name>
    <name type="common">Chinese foxglove</name>
    <dbReference type="NCBI Taxonomy" id="99300"/>
    <lineage>
        <taxon>Eukaryota</taxon>
        <taxon>Viridiplantae</taxon>
        <taxon>Streptophyta</taxon>
        <taxon>Embryophyta</taxon>
        <taxon>Tracheophyta</taxon>
        <taxon>Spermatophyta</taxon>
        <taxon>Magnoliopsida</taxon>
        <taxon>eudicotyledons</taxon>
        <taxon>Gunneridae</taxon>
        <taxon>Pentapetalae</taxon>
        <taxon>asterids</taxon>
        <taxon>lamiids</taxon>
        <taxon>Lamiales</taxon>
        <taxon>Orobanchaceae</taxon>
        <taxon>Rehmannieae</taxon>
        <taxon>Rehmannia</taxon>
    </lineage>
</organism>
<gene>
    <name evidence="2" type="ORF">DH2020_027528</name>
</gene>
<comment type="caution">
    <text evidence="2">The sequence shown here is derived from an EMBL/GenBank/DDBJ whole genome shotgun (WGS) entry which is preliminary data.</text>
</comment>
<evidence type="ECO:0000313" key="3">
    <source>
        <dbReference type="Proteomes" id="UP001318860"/>
    </source>
</evidence>
<dbReference type="Pfam" id="PF10551">
    <property type="entry name" value="MULE"/>
    <property type="match status" value="1"/>
</dbReference>
<dbReference type="PANTHER" id="PTHR31973:SF195">
    <property type="entry name" value="MUDR FAMILY TRANSPOSASE"/>
    <property type="match status" value="1"/>
</dbReference>
<evidence type="ECO:0000313" key="2">
    <source>
        <dbReference type="EMBL" id="KAK6138728.1"/>
    </source>
</evidence>
<name>A0ABR0VTX9_REHGL</name>
<protein>
    <recommendedName>
        <fullName evidence="1">MULE transposase domain-containing protein</fullName>
    </recommendedName>
</protein>
<keyword evidence="3" id="KW-1185">Reference proteome</keyword>